<sequence>MVIQTISIYCGDSMSSETGDDGSEETYGEAELNDRGRLTIPKALRDTLNLEGGTTFTVIREGGDIRLVRQLPDLHTLTSGRSREEWGEDAFRDAGETTFGGH</sequence>
<dbReference type="AlphaFoldDB" id="A0A830F2Y1"/>
<feature type="compositionally biased region" description="Basic and acidic residues" evidence="1">
    <location>
        <begin position="81"/>
        <end position="95"/>
    </location>
</feature>
<dbReference type="InterPro" id="IPR037914">
    <property type="entry name" value="SpoVT-AbrB_sf"/>
</dbReference>
<dbReference type="PROSITE" id="PS51740">
    <property type="entry name" value="SPOVT_ABRB"/>
    <property type="match status" value="1"/>
</dbReference>
<dbReference type="Proteomes" id="UP000628840">
    <property type="component" value="Unassembled WGS sequence"/>
</dbReference>
<protein>
    <recommendedName>
        <fullName evidence="2">SpoVT-AbrB domain-containing protein</fullName>
    </recommendedName>
</protein>
<accession>A0A830F2Y1</accession>
<evidence type="ECO:0000256" key="1">
    <source>
        <dbReference type="SAM" id="MobiDB-lite"/>
    </source>
</evidence>
<dbReference type="SUPFAM" id="SSF89447">
    <property type="entry name" value="AbrB/MazE/MraZ-like"/>
    <property type="match status" value="1"/>
</dbReference>
<name>A0A830F2Y1_9EURY</name>
<dbReference type="GO" id="GO:0003677">
    <property type="term" value="F:DNA binding"/>
    <property type="evidence" value="ECO:0007669"/>
    <property type="project" value="InterPro"/>
</dbReference>
<feature type="domain" description="SpoVT-AbrB" evidence="2">
    <location>
        <begin position="27"/>
        <end position="73"/>
    </location>
</feature>
<evidence type="ECO:0000313" key="4">
    <source>
        <dbReference type="Proteomes" id="UP000628840"/>
    </source>
</evidence>
<gene>
    <name evidence="3" type="ORF">GCM10009037_17370</name>
</gene>
<reference evidence="3 4" key="1">
    <citation type="journal article" date="2019" name="Int. J. Syst. Evol. Microbiol.">
        <title>The Global Catalogue of Microorganisms (GCM) 10K type strain sequencing project: providing services to taxonomists for standard genome sequencing and annotation.</title>
        <authorList>
            <consortium name="The Broad Institute Genomics Platform"/>
            <consortium name="The Broad Institute Genome Sequencing Center for Infectious Disease"/>
            <person name="Wu L."/>
            <person name="Ma J."/>
        </authorList>
    </citation>
    <scope>NUCLEOTIDE SEQUENCE [LARGE SCALE GENOMIC DNA]</scope>
    <source>
        <strain evidence="3 4">JCM 19585</strain>
    </source>
</reference>
<dbReference type="Gene3D" id="2.10.260.10">
    <property type="match status" value="1"/>
</dbReference>
<organism evidence="3 4">
    <name type="scientific">Halarchaeum grantii</name>
    <dbReference type="NCBI Taxonomy" id="1193105"/>
    <lineage>
        <taxon>Archaea</taxon>
        <taxon>Methanobacteriati</taxon>
        <taxon>Methanobacteriota</taxon>
        <taxon>Stenosarchaea group</taxon>
        <taxon>Halobacteria</taxon>
        <taxon>Halobacteriales</taxon>
        <taxon>Halobacteriaceae</taxon>
    </lineage>
</organism>
<dbReference type="NCBIfam" id="TIGR01439">
    <property type="entry name" value="lp_hng_hel_AbrB"/>
    <property type="match status" value="1"/>
</dbReference>
<keyword evidence="4" id="KW-1185">Reference proteome</keyword>
<feature type="region of interest" description="Disordered" evidence="1">
    <location>
        <begin position="80"/>
        <end position="102"/>
    </location>
</feature>
<feature type="region of interest" description="Disordered" evidence="1">
    <location>
        <begin position="12"/>
        <end position="31"/>
    </location>
</feature>
<dbReference type="SMART" id="SM00966">
    <property type="entry name" value="SpoVT_AbrB"/>
    <property type="match status" value="1"/>
</dbReference>
<dbReference type="InterPro" id="IPR007159">
    <property type="entry name" value="SpoVT-AbrB_dom"/>
</dbReference>
<proteinExistence type="predicted"/>
<feature type="compositionally biased region" description="Acidic residues" evidence="1">
    <location>
        <begin position="18"/>
        <end position="28"/>
    </location>
</feature>
<dbReference type="Pfam" id="PF04014">
    <property type="entry name" value="MazE_antitoxin"/>
    <property type="match status" value="1"/>
</dbReference>
<comment type="caution">
    <text evidence="3">The sequence shown here is derived from an EMBL/GenBank/DDBJ whole genome shotgun (WGS) entry which is preliminary data.</text>
</comment>
<evidence type="ECO:0000313" key="3">
    <source>
        <dbReference type="EMBL" id="GGL34292.1"/>
    </source>
</evidence>
<dbReference type="EMBL" id="BMPF01000002">
    <property type="protein sequence ID" value="GGL34292.1"/>
    <property type="molecule type" value="Genomic_DNA"/>
</dbReference>
<evidence type="ECO:0000259" key="2">
    <source>
        <dbReference type="PROSITE" id="PS51740"/>
    </source>
</evidence>